<organism evidence="12 13">
    <name type="scientific">Jaminaea rosea</name>
    <dbReference type="NCBI Taxonomy" id="1569628"/>
    <lineage>
        <taxon>Eukaryota</taxon>
        <taxon>Fungi</taxon>
        <taxon>Dikarya</taxon>
        <taxon>Basidiomycota</taxon>
        <taxon>Ustilaginomycotina</taxon>
        <taxon>Exobasidiomycetes</taxon>
        <taxon>Microstromatales</taxon>
        <taxon>Microstromatales incertae sedis</taxon>
        <taxon>Jaminaea</taxon>
    </lineage>
</organism>
<dbReference type="SUPFAM" id="SSF57850">
    <property type="entry name" value="RING/U-box"/>
    <property type="match status" value="1"/>
</dbReference>
<dbReference type="PANTHER" id="PTHR46539:SF1">
    <property type="entry name" value="E3 UBIQUITIN-PROTEIN LIGASE ATL42"/>
    <property type="match status" value="1"/>
</dbReference>
<dbReference type="AlphaFoldDB" id="A0A316UWE8"/>
<feature type="region of interest" description="Disordered" evidence="9">
    <location>
        <begin position="379"/>
        <end position="451"/>
    </location>
</feature>
<dbReference type="CDD" id="cd16454">
    <property type="entry name" value="RING-H2_PA-TM-RING"/>
    <property type="match status" value="1"/>
</dbReference>
<dbReference type="GO" id="GO:0016020">
    <property type="term" value="C:membrane"/>
    <property type="evidence" value="ECO:0007669"/>
    <property type="project" value="UniProtKB-SubCell"/>
</dbReference>
<dbReference type="InterPro" id="IPR001841">
    <property type="entry name" value="Znf_RING"/>
</dbReference>
<evidence type="ECO:0000256" key="7">
    <source>
        <dbReference type="ARBA" id="ARBA00023136"/>
    </source>
</evidence>
<name>A0A316UWE8_9BASI</name>
<dbReference type="STRING" id="1569628.A0A316UWE8"/>
<dbReference type="PANTHER" id="PTHR46539">
    <property type="entry name" value="E3 UBIQUITIN-PROTEIN LIGASE ATL42"/>
    <property type="match status" value="1"/>
</dbReference>
<evidence type="ECO:0000313" key="12">
    <source>
        <dbReference type="EMBL" id="PWN29609.1"/>
    </source>
</evidence>
<evidence type="ECO:0000259" key="11">
    <source>
        <dbReference type="PROSITE" id="PS50089"/>
    </source>
</evidence>
<evidence type="ECO:0000256" key="4">
    <source>
        <dbReference type="ARBA" id="ARBA00022771"/>
    </source>
</evidence>
<sequence>MSANITDTPTIVPDDSAKQVHALTVSTEALAIVLGVVGCVGAFCILFAVMHRLSQRDFEAGDIDVPDLVPRRRTGAGDDAGSQSAQSRGIATSILATFPTFVWRAPQSTAPREIEDQVGDTEAVEMSNAIVKTDDDTGIAARRAASVDFMTARRHPLTAHRARSFPTPLCTSGVGHDEGSNRSNSCGGSPHRLKRKTAASLESIQSTLASQTTCPICTDDFGDGEILRHLPCTGNHLYHATCIDEWLSQHRSCPLCRQDLQPENNDAQDELDQPAASTSASQQSGLIATQAQASTQSSDLVGVSGSLQLPSRSTAGSRPSTSTSWRRLILSQRFEEYQARKRARRQQLLEARDTGNGIEQVPSALTTAAVPHATYIVESSGQRATTDSNTSHPNRRLRLLRRLRNESLPIRPRRPLTALGTDQNSRHPRPRPGTSPSTASRDYAPRIPLSESGFGAVDEYGGIRFMPFI</sequence>
<reference evidence="12 13" key="1">
    <citation type="journal article" date="2018" name="Mol. Biol. Evol.">
        <title>Broad Genomic Sampling Reveals a Smut Pathogenic Ancestry of the Fungal Clade Ustilaginomycotina.</title>
        <authorList>
            <person name="Kijpornyongpan T."/>
            <person name="Mondo S.J."/>
            <person name="Barry K."/>
            <person name="Sandor L."/>
            <person name="Lee J."/>
            <person name="Lipzen A."/>
            <person name="Pangilinan J."/>
            <person name="LaButti K."/>
            <person name="Hainaut M."/>
            <person name="Henrissat B."/>
            <person name="Grigoriev I.V."/>
            <person name="Spatafora J.W."/>
            <person name="Aime M.C."/>
        </authorList>
    </citation>
    <scope>NUCLEOTIDE SEQUENCE [LARGE SCALE GENOMIC DNA]</scope>
    <source>
        <strain evidence="12 13">MCA 5214</strain>
    </source>
</reference>
<evidence type="ECO:0000256" key="2">
    <source>
        <dbReference type="ARBA" id="ARBA00022692"/>
    </source>
</evidence>
<comment type="subcellular location">
    <subcellularLocation>
        <location evidence="1">Membrane</location>
    </subcellularLocation>
</comment>
<dbReference type="PROSITE" id="PS50089">
    <property type="entry name" value="ZF_RING_2"/>
    <property type="match status" value="1"/>
</dbReference>
<keyword evidence="13" id="KW-1185">Reference proteome</keyword>
<keyword evidence="3" id="KW-0479">Metal-binding</keyword>
<feature type="transmembrane region" description="Helical" evidence="10">
    <location>
        <begin position="29"/>
        <end position="49"/>
    </location>
</feature>
<dbReference type="GO" id="GO:0008270">
    <property type="term" value="F:zinc ion binding"/>
    <property type="evidence" value="ECO:0007669"/>
    <property type="project" value="UniProtKB-KW"/>
</dbReference>
<evidence type="ECO:0000256" key="5">
    <source>
        <dbReference type="ARBA" id="ARBA00022833"/>
    </source>
</evidence>
<evidence type="ECO:0000256" key="3">
    <source>
        <dbReference type="ARBA" id="ARBA00022723"/>
    </source>
</evidence>
<feature type="compositionally biased region" description="Polar residues" evidence="9">
    <location>
        <begin position="379"/>
        <end position="392"/>
    </location>
</feature>
<protein>
    <recommendedName>
        <fullName evidence="11">RING-type domain-containing protein</fullName>
    </recommendedName>
</protein>
<dbReference type="GeneID" id="37027305"/>
<keyword evidence="2 10" id="KW-0812">Transmembrane</keyword>
<evidence type="ECO:0000313" key="13">
    <source>
        <dbReference type="Proteomes" id="UP000245884"/>
    </source>
</evidence>
<feature type="region of interest" description="Disordered" evidence="9">
    <location>
        <begin position="173"/>
        <end position="196"/>
    </location>
</feature>
<keyword evidence="6 10" id="KW-1133">Transmembrane helix</keyword>
<evidence type="ECO:0000256" key="1">
    <source>
        <dbReference type="ARBA" id="ARBA00004370"/>
    </source>
</evidence>
<keyword evidence="5" id="KW-0862">Zinc</keyword>
<dbReference type="Proteomes" id="UP000245884">
    <property type="component" value="Unassembled WGS sequence"/>
</dbReference>
<dbReference type="EMBL" id="KZ819663">
    <property type="protein sequence ID" value="PWN29609.1"/>
    <property type="molecule type" value="Genomic_DNA"/>
</dbReference>
<keyword evidence="4 8" id="KW-0863">Zinc-finger</keyword>
<feature type="compositionally biased region" description="Polar residues" evidence="9">
    <location>
        <begin position="285"/>
        <end position="324"/>
    </location>
</feature>
<evidence type="ECO:0000256" key="8">
    <source>
        <dbReference type="PROSITE-ProRule" id="PRU00175"/>
    </source>
</evidence>
<feature type="region of interest" description="Disordered" evidence="9">
    <location>
        <begin position="264"/>
        <end position="324"/>
    </location>
</feature>
<dbReference type="InterPro" id="IPR013083">
    <property type="entry name" value="Znf_RING/FYVE/PHD"/>
</dbReference>
<dbReference type="RefSeq" id="XP_025364221.1">
    <property type="nucleotide sequence ID" value="XM_025505482.1"/>
</dbReference>
<feature type="compositionally biased region" description="Basic residues" evidence="9">
    <location>
        <begin position="393"/>
        <end position="402"/>
    </location>
</feature>
<gene>
    <name evidence="12" type="ORF">BDZ90DRAFT_230476</name>
</gene>
<keyword evidence="7 10" id="KW-0472">Membrane</keyword>
<dbReference type="Gene3D" id="3.30.40.10">
    <property type="entry name" value="Zinc/RING finger domain, C3HC4 (zinc finger)"/>
    <property type="match status" value="1"/>
</dbReference>
<evidence type="ECO:0000256" key="6">
    <source>
        <dbReference type="ARBA" id="ARBA00022989"/>
    </source>
</evidence>
<dbReference type="OrthoDB" id="8062037at2759"/>
<evidence type="ECO:0000256" key="9">
    <source>
        <dbReference type="SAM" id="MobiDB-lite"/>
    </source>
</evidence>
<accession>A0A316UWE8</accession>
<evidence type="ECO:0000256" key="10">
    <source>
        <dbReference type="SAM" id="Phobius"/>
    </source>
</evidence>
<proteinExistence type="predicted"/>
<feature type="domain" description="RING-type" evidence="11">
    <location>
        <begin position="214"/>
        <end position="257"/>
    </location>
</feature>
<feature type="compositionally biased region" description="Low complexity" evidence="9">
    <location>
        <begin position="273"/>
        <end position="284"/>
    </location>
</feature>
<dbReference type="Pfam" id="PF13639">
    <property type="entry name" value="zf-RING_2"/>
    <property type="match status" value="1"/>
</dbReference>